<reference evidence="1" key="1">
    <citation type="journal article" date="2021" name="Nat. Microbiol.">
        <title>Cocultivation of an ultrasmall environmental parasitic bacterium with lytic ability against bacteria associated with wastewater foams.</title>
        <authorList>
            <person name="Batinovic S."/>
            <person name="Rose J.J.A."/>
            <person name="Ratcliffe J."/>
            <person name="Seviour R.J."/>
            <person name="Petrovski S."/>
        </authorList>
    </citation>
    <scope>NUCLEOTIDE SEQUENCE</scope>
    <source>
        <strain evidence="1">CON44</strain>
    </source>
</reference>
<organism evidence="1">
    <name type="scientific">Gordonia amarae</name>
    <dbReference type="NCBI Taxonomy" id="36821"/>
    <lineage>
        <taxon>Bacteria</taxon>
        <taxon>Bacillati</taxon>
        <taxon>Actinomycetota</taxon>
        <taxon>Actinomycetes</taxon>
        <taxon>Mycobacteriales</taxon>
        <taxon>Gordoniaceae</taxon>
        <taxon>Gordonia</taxon>
    </lineage>
</organism>
<dbReference type="RefSeq" id="WP_005187110.1">
    <property type="nucleotide sequence ID" value="NZ_CP045804.1"/>
</dbReference>
<accession>A0A857KL15</accession>
<name>A0A857KL15_9ACTN</name>
<sequence>MGVGDSRSGLQVKPPGLAVVLESAARLQQLVPDAVLVGGSAAAYYAQHRLSTDHDHVLADLRDRFDAVLDALDRDGDFILNRAVPGKIILDELGGIEAGVRQLIRKRPLEVQCVDLPSGARLTVPTVDEIARIKAYLIVKRNQMRDYLDLAALSGRFGRESAGATLARIDEYYSDDTHPDDRPVQSQLARQLADPRPKDSRSIRDLPTYKALEPRWRKWDDVVAECVALAACVVNG</sequence>
<dbReference type="AlphaFoldDB" id="A0A857KL15"/>
<proteinExistence type="predicted"/>
<protein>
    <submittedName>
        <fullName evidence="1">Uncharacterized protein</fullName>
    </submittedName>
</protein>
<evidence type="ECO:0000313" key="1">
    <source>
        <dbReference type="EMBL" id="QHN40232.1"/>
    </source>
</evidence>
<gene>
    <name evidence="1" type="ORF">GII30_14720</name>
</gene>
<dbReference type="EMBL" id="CP045810">
    <property type="protein sequence ID" value="QHN40232.1"/>
    <property type="molecule type" value="Genomic_DNA"/>
</dbReference>